<comment type="caution">
    <text evidence="1">The sequence shown here is derived from an EMBL/GenBank/DDBJ whole genome shotgun (WGS) entry which is preliminary data.</text>
</comment>
<gene>
    <name evidence="1" type="ORF">FHW37_108147</name>
</gene>
<dbReference type="RefSeq" id="WP_145641528.1">
    <property type="nucleotide sequence ID" value="NZ_VIWP01000008.1"/>
</dbReference>
<proteinExistence type="predicted"/>
<evidence type="ECO:0000313" key="1">
    <source>
        <dbReference type="EMBL" id="TWF49477.1"/>
    </source>
</evidence>
<dbReference type="AlphaFoldDB" id="A0A561QGG6"/>
<protein>
    <submittedName>
        <fullName evidence="1">Uncharacterized protein</fullName>
    </submittedName>
</protein>
<name>A0A561QGG6_9HYPH</name>
<reference evidence="1 2" key="1">
    <citation type="submission" date="2019-06" db="EMBL/GenBank/DDBJ databases">
        <title>Sorghum-associated microbial communities from plants grown in Nebraska, USA.</title>
        <authorList>
            <person name="Schachtman D."/>
        </authorList>
    </citation>
    <scope>NUCLEOTIDE SEQUENCE [LARGE SCALE GENOMIC DNA]</scope>
    <source>
        <strain evidence="1 2">1225</strain>
    </source>
</reference>
<dbReference type="OrthoDB" id="9975438at2"/>
<keyword evidence="2" id="KW-1185">Reference proteome</keyword>
<sequence length="130" mass="14581">MIFRVAETDVHPVLASWLERQYGESCEDTTLLMVLAIPRIGAPEFESLTEQYMGLKSLIRSIGTFRNSRQVPSFEEFVDLLVEYWADDEVRAAHFREGRLVTEAVAARITVAIALGLYPVIAHIDARAAA</sequence>
<dbReference type="EMBL" id="VIWP01000008">
    <property type="protein sequence ID" value="TWF49477.1"/>
    <property type="molecule type" value="Genomic_DNA"/>
</dbReference>
<evidence type="ECO:0000313" key="2">
    <source>
        <dbReference type="Proteomes" id="UP000320653"/>
    </source>
</evidence>
<dbReference type="Proteomes" id="UP000320653">
    <property type="component" value="Unassembled WGS sequence"/>
</dbReference>
<accession>A0A561QGG6</accession>
<organism evidence="1 2">
    <name type="scientific">Neorhizobium alkalisoli</name>
    <dbReference type="NCBI Taxonomy" id="528178"/>
    <lineage>
        <taxon>Bacteria</taxon>
        <taxon>Pseudomonadati</taxon>
        <taxon>Pseudomonadota</taxon>
        <taxon>Alphaproteobacteria</taxon>
        <taxon>Hyphomicrobiales</taxon>
        <taxon>Rhizobiaceae</taxon>
        <taxon>Rhizobium/Agrobacterium group</taxon>
        <taxon>Neorhizobium</taxon>
    </lineage>
</organism>